<comment type="caution">
    <text evidence="7">The sequence shown here is derived from an EMBL/GenBank/DDBJ whole genome shotgun (WGS) entry which is preliminary data.</text>
</comment>
<dbReference type="EMBL" id="QCYY01002315">
    <property type="protein sequence ID" value="ROT71287.1"/>
    <property type="molecule type" value="Genomic_DNA"/>
</dbReference>
<dbReference type="OrthoDB" id="4748970at2759"/>
<reference evidence="7 8" key="1">
    <citation type="submission" date="2018-04" db="EMBL/GenBank/DDBJ databases">
        <authorList>
            <person name="Zhang X."/>
            <person name="Yuan J."/>
            <person name="Li F."/>
            <person name="Xiang J."/>
        </authorList>
    </citation>
    <scope>NUCLEOTIDE SEQUENCE [LARGE SCALE GENOMIC DNA]</scope>
    <source>
        <tissue evidence="7">Muscle</tissue>
    </source>
</reference>
<dbReference type="Gene3D" id="3.30.160.60">
    <property type="entry name" value="Classic Zinc Finger"/>
    <property type="match status" value="3"/>
</dbReference>
<dbReference type="GO" id="GO:0000981">
    <property type="term" value="F:DNA-binding transcription factor activity, RNA polymerase II-specific"/>
    <property type="evidence" value="ECO:0007669"/>
    <property type="project" value="TreeGrafter"/>
</dbReference>
<gene>
    <name evidence="7" type="ORF">C7M84_010392</name>
</gene>
<feature type="domain" description="C2H2-type" evidence="6">
    <location>
        <begin position="70"/>
        <end position="100"/>
    </location>
</feature>
<name>A0A3R7NZM2_PENVA</name>
<evidence type="ECO:0000313" key="8">
    <source>
        <dbReference type="Proteomes" id="UP000283509"/>
    </source>
</evidence>
<dbReference type="Proteomes" id="UP000283509">
    <property type="component" value="Unassembled WGS sequence"/>
</dbReference>
<evidence type="ECO:0000313" key="7">
    <source>
        <dbReference type="EMBL" id="ROT71287.1"/>
    </source>
</evidence>
<proteinExistence type="predicted"/>
<evidence type="ECO:0000256" key="3">
    <source>
        <dbReference type="ARBA" id="ARBA00022771"/>
    </source>
</evidence>
<keyword evidence="8" id="KW-1185">Reference proteome</keyword>
<feature type="domain" description="C2H2-type" evidence="6">
    <location>
        <begin position="41"/>
        <end position="69"/>
    </location>
</feature>
<reference evidence="7 8" key="2">
    <citation type="submission" date="2019-01" db="EMBL/GenBank/DDBJ databases">
        <title>The decoding of complex shrimp genome reveals the adaptation for benthos swimmer, frequently molting mechanism and breeding impact on genome.</title>
        <authorList>
            <person name="Sun Y."/>
            <person name="Gao Y."/>
            <person name="Yu Y."/>
        </authorList>
    </citation>
    <scope>NUCLEOTIDE SEQUENCE [LARGE SCALE GENOMIC DNA]</scope>
    <source>
        <tissue evidence="7">Muscle</tissue>
    </source>
</reference>
<dbReference type="PROSITE" id="PS00028">
    <property type="entry name" value="ZINC_FINGER_C2H2_1"/>
    <property type="match status" value="3"/>
</dbReference>
<evidence type="ECO:0000256" key="4">
    <source>
        <dbReference type="ARBA" id="ARBA00022833"/>
    </source>
</evidence>
<dbReference type="PANTHER" id="PTHR24408:SF58">
    <property type="entry name" value="TRANSCRIPTION FACTOR (TFIIIA), PUTATIVE (AFU_ORTHOLOGUE AFUA_1G05150)-RELATED"/>
    <property type="match status" value="1"/>
</dbReference>
<dbReference type="PROSITE" id="PS50157">
    <property type="entry name" value="ZINC_FINGER_C2H2_2"/>
    <property type="match status" value="4"/>
</dbReference>
<sequence>MSYRVDGATHKPWACSECHKGFSTQRGACDHYAASHSGQSYSCEYCRASYVRKRDLIGHYNKVHLNTKPYKCKHADCDEKFSCHSDLYRHFNSAHNSQNSQTSFTCQNCCATFAKKRYLDSHLLSCASKASDHMPYKCTVCDKAFKLCGEGFMRRSAIENHILDRHHGLEFMLSSNTARSNKEGGMATSATSPFISVVGAEDASTDDSYIVIYADEDEELENSQEMEVTVSAEGGENSAGLTSKQLPLGASCHAGSSVTVEQQPDVLSRVIMKGETSSDNAEAIIAFMSTEDEVVVPTITMQEDTASNIDQVMEIDPAQFSQEVVTCSGTVPEYT</sequence>
<dbReference type="GO" id="GO:0043565">
    <property type="term" value="F:sequence-specific DNA binding"/>
    <property type="evidence" value="ECO:0007669"/>
    <property type="project" value="TreeGrafter"/>
</dbReference>
<keyword evidence="2" id="KW-0677">Repeat</keyword>
<keyword evidence="4" id="KW-0862">Zinc</keyword>
<dbReference type="PANTHER" id="PTHR24408">
    <property type="entry name" value="ZINC FINGER PROTEIN"/>
    <property type="match status" value="1"/>
</dbReference>
<dbReference type="GO" id="GO:0005634">
    <property type="term" value="C:nucleus"/>
    <property type="evidence" value="ECO:0007669"/>
    <property type="project" value="TreeGrafter"/>
</dbReference>
<organism evidence="7 8">
    <name type="scientific">Penaeus vannamei</name>
    <name type="common">Whiteleg shrimp</name>
    <name type="synonym">Litopenaeus vannamei</name>
    <dbReference type="NCBI Taxonomy" id="6689"/>
    <lineage>
        <taxon>Eukaryota</taxon>
        <taxon>Metazoa</taxon>
        <taxon>Ecdysozoa</taxon>
        <taxon>Arthropoda</taxon>
        <taxon>Crustacea</taxon>
        <taxon>Multicrustacea</taxon>
        <taxon>Malacostraca</taxon>
        <taxon>Eumalacostraca</taxon>
        <taxon>Eucarida</taxon>
        <taxon>Decapoda</taxon>
        <taxon>Dendrobranchiata</taxon>
        <taxon>Penaeoidea</taxon>
        <taxon>Penaeidae</taxon>
        <taxon>Penaeus</taxon>
    </lineage>
</organism>
<evidence type="ECO:0000256" key="1">
    <source>
        <dbReference type="ARBA" id="ARBA00022723"/>
    </source>
</evidence>
<dbReference type="InterPro" id="IPR013087">
    <property type="entry name" value="Znf_C2H2_type"/>
</dbReference>
<dbReference type="SMART" id="SM00355">
    <property type="entry name" value="ZnF_C2H2"/>
    <property type="match status" value="5"/>
</dbReference>
<evidence type="ECO:0000259" key="6">
    <source>
        <dbReference type="PROSITE" id="PS50157"/>
    </source>
</evidence>
<dbReference type="AlphaFoldDB" id="A0A3R7NZM2"/>
<feature type="domain" description="C2H2-type" evidence="6">
    <location>
        <begin position="13"/>
        <end position="41"/>
    </location>
</feature>
<accession>A0A3R7NZM2</accession>
<dbReference type="SUPFAM" id="SSF57667">
    <property type="entry name" value="beta-beta-alpha zinc fingers"/>
    <property type="match status" value="2"/>
</dbReference>
<evidence type="ECO:0000256" key="5">
    <source>
        <dbReference type="PROSITE-ProRule" id="PRU00042"/>
    </source>
</evidence>
<dbReference type="GO" id="GO:0008270">
    <property type="term" value="F:zinc ion binding"/>
    <property type="evidence" value="ECO:0007669"/>
    <property type="project" value="UniProtKB-KW"/>
</dbReference>
<feature type="domain" description="C2H2-type" evidence="6">
    <location>
        <begin position="136"/>
        <end position="171"/>
    </location>
</feature>
<evidence type="ECO:0000256" key="2">
    <source>
        <dbReference type="ARBA" id="ARBA00022737"/>
    </source>
</evidence>
<keyword evidence="1" id="KW-0479">Metal-binding</keyword>
<dbReference type="InterPro" id="IPR036236">
    <property type="entry name" value="Znf_C2H2_sf"/>
</dbReference>
<keyword evidence="3 5" id="KW-0863">Zinc-finger</keyword>
<protein>
    <submittedName>
        <fullName evidence="7">Putative gastrula zinc finger protein XlCGF57.1-like</fullName>
    </submittedName>
</protein>